<dbReference type="SUPFAM" id="SSF109854">
    <property type="entry name" value="DinB/YfiT-like putative metalloenzymes"/>
    <property type="match status" value="1"/>
</dbReference>
<dbReference type="EMBL" id="LAIR01000002">
    <property type="protein sequence ID" value="KNX38657.1"/>
    <property type="molecule type" value="Genomic_DNA"/>
</dbReference>
<evidence type="ECO:0000313" key="2">
    <source>
        <dbReference type="Proteomes" id="UP000037397"/>
    </source>
</evidence>
<accession>A0A0L6CLM8</accession>
<dbReference type="Pfam" id="PF04978">
    <property type="entry name" value="MST"/>
    <property type="match status" value="1"/>
</dbReference>
<dbReference type="OrthoDB" id="4548523at2"/>
<comment type="caution">
    <text evidence="1">The sequence shown here is derived from an EMBL/GenBank/DDBJ whole genome shotgun (WGS) entry which is preliminary data.</text>
</comment>
<reference evidence="2" key="1">
    <citation type="submission" date="2015-03" db="EMBL/GenBank/DDBJ databases">
        <title>Luteipulveratus halotolerans sp. nov., a novel actinobacterium (Dermacoccaceae) from Sarawak, Malaysia.</title>
        <authorList>
            <person name="Juboi H."/>
            <person name="Basik A."/>
            <person name="Shamsul S.S."/>
            <person name="Arnold P."/>
            <person name="Schmitt E.K."/>
            <person name="Sanglier J.-J."/>
            <person name="Yeo T."/>
        </authorList>
    </citation>
    <scope>NUCLEOTIDE SEQUENCE [LARGE SCALE GENOMIC DNA]</scope>
    <source>
        <strain evidence="2">C296001</strain>
    </source>
</reference>
<gene>
    <name evidence="1" type="ORF">VV01_18320</name>
</gene>
<dbReference type="Proteomes" id="UP000037397">
    <property type="component" value="Unassembled WGS sequence"/>
</dbReference>
<dbReference type="InterPro" id="IPR034660">
    <property type="entry name" value="DinB/YfiT-like"/>
</dbReference>
<evidence type="ECO:0000313" key="1">
    <source>
        <dbReference type="EMBL" id="KNX38657.1"/>
    </source>
</evidence>
<sequence length="199" mass="22336">MTRIEPKAALHQYLRESRDAVRWKVDGLSEYDVRRPLTPTGTNLLGMVKHLTMCEAGYFGDTFERPFADKPTWWDDDDDPQADWWATPEESRADILDLYERVTAHADATIEALPLDAPGHVPWWGSGGDVTLQQVLVHMVAEVARHAGQVDVLREGIDGRTGMEEDSTNVPEYDEATWAAYRDKVEQAARTAAALVDQA</sequence>
<name>A0A0L6CLM8_9MICO</name>
<dbReference type="AlphaFoldDB" id="A0A0L6CLM8"/>
<protein>
    <submittedName>
        <fullName evidence="1">DinB-like protein, PF04978 family</fullName>
    </submittedName>
</protein>
<organism evidence="1 2">
    <name type="scientific">Luteipulveratus halotolerans</name>
    <dbReference type="NCBI Taxonomy" id="1631356"/>
    <lineage>
        <taxon>Bacteria</taxon>
        <taxon>Bacillati</taxon>
        <taxon>Actinomycetota</taxon>
        <taxon>Actinomycetes</taxon>
        <taxon>Micrococcales</taxon>
        <taxon>Dermacoccaceae</taxon>
        <taxon>Luteipulveratus</taxon>
    </lineage>
</organism>
<dbReference type="RefSeq" id="WP_050671144.1">
    <property type="nucleotide sequence ID" value="NZ_LAIR01000002.1"/>
</dbReference>
<proteinExistence type="predicted"/>
<dbReference type="InterPro" id="IPR007061">
    <property type="entry name" value="MST-like"/>
</dbReference>
<dbReference type="STRING" id="1631356.VV01_18320"/>
<keyword evidence="2" id="KW-1185">Reference proteome</keyword>
<dbReference type="Gene3D" id="1.20.120.450">
    <property type="entry name" value="dinb family like domain"/>
    <property type="match status" value="1"/>
</dbReference>